<protein>
    <submittedName>
        <fullName evidence="2">3-hydroxyacyl-ACP dehydratase</fullName>
    </submittedName>
</protein>
<evidence type="ECO:0000259" key="1">
    <source>
        <dbReference type="Pfam" id="PF22818"/>
    </source>
</evidence>
<evidence type="ECO:0000313" key="2">
    <source>
        <dbReference type="EMBL" id="MCF0041641.1"/>
    </source>
</evidence>
<name>A0A9X1PAF6_9BACT</name>
<keyword evidence="3" id="KW-1185">Reference proteome</keyword>
<reference evidence="2" key="1">
    <citation type="submission" date="2021-12" db="EMBL/GenBank/DDBJ databases">
        <title>Novel species in genus Dyadobacter.</title>
        <authorList>
            <person name="Ma C."/>
        </authorList>
    </citation>
    <scope>NUCLEOTIDE SEQUENCE</scope>
    <source>
        <strain evidence="2">CY399</strain>
    </source>
</reference>
<accession>A0A9X1PAF6</accession>
<organism evidence="2 3">
    <name type="scientific">Dyadobacter fanqingshengii</name>
    <dbReference type="NCBI Taxonomy" id="2906443"/>
    <lineage>
        <taxon>Bacteria</taxon>
        <taxon>Pseudomonadati</taxon>
        <taxon>Bacteroidota</taxon>
        <taxon>Cytophagia</taxon>
        <taxon>Cytophagales</taxon>
        <taxon>Spirosomataceae</taxon>
        <taxon>Dyadobacter</taxon>
    </lineage>
</organism>
<dbReference type="InterPro" id="IPR029069">
    <property type="entry name" value="HotDog_dom_sf"/>
</dbReference>
<evidence type="ECO:0000313" key="3">
    <source>
        <dbReference type="Proteomes" id="UP001139700"/>
    </source>
</evidence>
<sequence>MFVNSLYFITSNELTPENIVSGIKINEQHAVFEGHFPNSPVLPGVVQLQIVKEILEAHLERKLAMKTMRTCKFLEVLNPGKNPNVRILIKYKQSEMLEVTASGEDNGKVFFKMQANYL</sequence>
<dbReference type="Proteomes" id="UP001139700">
    <property type="component" value="Unassembled WGS sequence"/>
</dbReference>
<proteinExistence type="predicted"/>
<dbReference type="AlphaFoldDB" id="A0A9X1PAF6"/>
<gene>
    <name evidence="2" type="ORF">LXM24_16165</name>
</gene>
<dbReference type="Pfam" id="PF22818">
    <property type="entry name" value="ApeI-like"/>
    <property type="match status" value="1"/>
</dbReference>
<comment type="caution">
    <text evidence="2">The sequence shown here is derived from an EMBL/GenBank/DDBJ whole genome shotgun (WGS) entry which is preliminary data.</text>
</comment>
<feature type="domain" description="ApeI dehydratase-like" evidence="1">
    <location>
        <begin position="16"/>
        <end position="99"/>
    </location>
</feature>
<dbReference type="RefSeq" id="WP_234614458.1">
    <property type="nucleotide sequence ID" value="NZ_CP098806.1"/>
</dbReference>
<dbReference type="SUPFAM" id="SSF54637">
    <property type="entry name" value="Thioesterase/thiol ester dehydrase-isomerase"/>
    <property type="match status" value="1"/>
</dbReference>
<dbReference type="EMBL" id="JAJTTA010000002">
    <property type="protein sequence ID" value="MCF0041641.1"/>
    <property type="molecule type" value="Genomic_DNA"/>
</dbReference>
<dbReference type="InterPro" id="IPR054545">
    <property type="entry name" value="ApeI-like"/>
</dbReference>
<dbReference type="GO" id="GO:0016829">
    <property type="term" value="F:lyase activity"/>
    <property type="evidence" value="ECO:0007669"/>
    <property type="project" value="UniProtKB-KW"/>
</dbReference>
<dbReference type="Gene3D" id="3.10.129.10">
    <property type="entry name" value="Hotdog Thioesterase"/>
    <property type="match status" value="1"/>
</dbReference>